<accession>A0A031JV28</accession>
<gene>
    <name evidence="1" type="ORF">BV97_03637</name>
</gene>
<dbReference type="Proteomes" id="UP000024329">
    <property type="component" value="Unassembled WGS sequence"/>
</dbReference>
<dbReference type="InterPro" id="IPR016704">
    <property type="entry name" value="Conjugal_tfr_TrbD"/>
</dbReference>
<comment type="caution">
    <text evidence="1">The sequence shown here is derived from an EMBL/GenBank/DDBJ whole genome shotgun (WGS) entry which is preliminary data.</text>
</comment>
<dbReference type="PATRIC" id="fig|158500.4.peg.3713"/>
<protein>
    <submittedName>
        <fullName evidence="1">Conjugal transfer protein TrbD</fullName>
    </submittedName>
</protein>
<proteinExistence type="predicted"/>
<evidence type="ECO:0000313" key="2">
    <source>
        <dbReference type="Proteomes" id="UP000024329"/>
    </source>
</evidence>
<dbReference type="STRING" id="158500.BES08_06080"/>
<dbReference type="AlphaFoldDB" id="A0A031JV28"/>
<dbReference type="RefSeq" id="WP_008828268.1">
    <property type="nucleotide sequence ID" value="NZ_JFYZ01000018.1"/>
</dbReference>
<dbReference type="PIRSF" id="PIRSF017854">
    <property type="entry name" value="T4SS_TrbD"/>
    <property type="match status" value="1"/>
</dbReference>
<organism evidence="1 2">
    <name type="scientific">Novosphingobium resinovorum</name>
    <dbReference type="NCBI Taxonomy" id="158500"/>
    <lineage>
        <taxon>Bacteria</taxon>
        <taxon>Pseudomonadati</taxon>
        <taxon>Pseudomonadota</taxon>
        <taxon>Alphaproteobacteria</taxon>
        <taxon>Sphingomonadales</taxon>
        <taxon>Sphingomonadaceae</taxon>
        <taxon>Novosphingobium</taxon>
    </lineage>
</organism>
<reference evidence="1 2" key="1">
    <citation type="submission" date="2014-03" db="EMBL/GenBank/DDBJ databases">
        <title>Whole genome sequence of Novosphingobium resinovorum KF1.</title>
        <authorList>
            <person name="Gan H.M."/>
            <person name="Gan H.Y."/>
            <person name="Chew T.H."/>
            <person name="Savka M.A."/>
        </authorList>
    </citation>
    <scope>NUCLEOTIDE SEQUENCE [LARGE SCALE GENOMIC DNA]</scope>
    <source>
        <strain evidence="1 2">KF1</strain>
    </source>
</reference>
<dbReference type="eggNOG" id="COG5268">
    <property type="taxonomic scope" value="Bacteria"/>
</dbReference>
<sequence>MSGEGRHGGPIEGFEVPIHTSLGAPLLLGGAPRGIAIVNGTLAAAIGLGLQQWLAGIVIWAAGHSLAVLAAKRDPDFAPVVLRHLRQKGYFAC</sequence>
<name>A0A031JV28_9SPHN</name>
<dbReference type="EMBL" id="JFYZ01000018">
    <property type="protein sequence ID" value="EZP80222.1"/>
    <property type="molecule type" value="Genomic_DNA"/>
</dbReference>
<evidence type="ECO:0000313" key="1">
    <source>
        <dbReference type="EMBL" id="EZP80222.1"/>
    </source>
</evidence>